<protein>
    <submittedName>
        <fullName evidence="2">Uncharacterized protein</fullName>
    </submittedName>
</protein>
<keyword evidence="3" id="KW-1185">Reference proteome</keyword>
<dbReference type="EMBL" id="BRYB01004502">
    <property type="protein sequence ID" value="GMI32240.1"/>
    <property type="molecule type" value="Genomic_DNA"/>
</dbReference>
<sequence length="123" mass="12698">LTLDAARNRIAQLTGAKLDKITREDLLELAHTQRSALEQTEHVLESMPAAQEDVFAAQPTTPRGAATPGFFGASSTGGPSAALTGSPARARTQSNLPSSISSKAPPALNTLFEGAAEGDTVDL</sequence>
<feature type="compositionally biased region" description="Polar residues" evidence="1">
    <location>
        <begin position="91"/>
        <end position="102"/>
    </location>
</feature>
<comment type="caution">
    <text evidence="2">The sequence shown here is derived from an EMBL/GenBank/DDBJ whole genome shotgun (WGS) entry which is preliminary data.</text>
</comment>
<reference evidence="2 3" key="1">
    <citation type="journal article" date="2023" name="Commun. Biol.">
        <title>Genome analysis of Parmales, the sister group of diatoms, reveals the evolutionary specialization of diatoms from phago-mixotrophs to photoautotrophs.</title>
        <authorList>
            <person name="Ban H."/>
            <person name="Sato S."/>
            <person name="Yoshikawa S."/>
            <person name="Yamada K."/>
            <person name="Nakamura Y."/>
            <person name="Ichinomiya M."/>
            <person name="Sato N."/>
            <person name="Blanc-Mathieu R."/>
            <person name="Endo H."/>
            <person name="Kuwata A."/>
            <person name="Ogata H."/>
        </authorList>
    </citation>
    <scope>NUCLEOTIDE SEQUENCE [LARGE SCALE GENOMIC DNA]</scope>
</reference>
<name>A0ABQ6MTA3_9STRA</name>
<feature type="region of interest" description="Disordered" evidence="1">
    <location>
        <begin position="57"/>
        <end position="123"/>
    </location>
</feature>
<accession>A0ABQ6MTA3</accession>
<organism evidence="2 3">
    <name type="scientific">Tetraparma gracilis</name>
    <dbReference type="NCBI Taxonomy" id="2962635"/>
    <lineage>
        <taxon>Eukaryota</taxon>
        <taxon>Sar</taxon>
        <taxon>Stramenopiles</taxon>
        <taxon>Ochrophyta</taxon>
        <taxon>Bolidophyceae</taxon>
        <taxon>Parmales</taxon>
        <taxon>Triparmaceae</taxon>
        <taxon>Tetraparma</taxon>
    </lineage>
</organism>
<evidence type="ECO:0000313" key="3">
    <source>
        <dbReference type="Proteomes" id="UP001165060"/>
    </source>
</evidence>
<proteinExistence type="predicted"/>
<evidence type="ECO:0000256" key="1">
    <source>
        <dbReference type="SAM" id="MobiDB-lite"/>
    </source>
</evidence>
<feature type="non-terminal residue" evidence="2">
    <location>
        <position position="1"/>
    </location>
</feature>
<gene>
    <name evidence="2" type="ORF">TeGR_g566</name>
</gene>
<dbReference type="Proteomes" id="UP001165060">
    <property type="component" value="Unassembled WGS sequence"/>
</dbReference>
<evidence type="ECO:0000313" key="2">
    <source>
        <dbReference type="EMBL" id="GMI32240.1"/>
    </source>
</evidence>